<proteinExistence type="predicted"/>
<evidence type="ECO:0000313" key="2">
    <source>
        <dbReference type="EMBL" id="CAF2064744.1"/>
    </source>
</evidence>
<protein>
    <submittedName>
        <fullName evidence="2">(rape) hypothetical protein</fullName>
    </submittedName>
</protein>
<sequence>MKRCSLIKGSSTTHLLHKEESKVLNTEKLNRKLACDTVNEILVEKLALVEATMNPNTAKASSEENRELLFGGRRRLPEKYTCRRCDDSIWELGRGLC</sequence>
<gene>
    <name evidence="2" type="ORF">DARMORV10_C06P48320.1</name>
</gene>
<dbReference type="EMBL" id="HG994370">
    <property type="protein sequence ID" value="CAF2064744.1"/>
    <property type="molecule type" value="Genomic_DNA"/>
</dbReference>
<dbReference type="InterPro" id="IPR025486">
    <property type="entry name" value="DUF4378"/>
</dbReference>
<feature type="domain" description="DUF4378" evidence="1">
    <location>
        <begin position="14"/>
        <end position="64"/>
    </location>
</feature>
<accession>A0A816QSU4</accession>
<dbReference type="Pfam" id="PF14309">
    <property type="entry name" value="DUF4378"/>
    <property type="match status" value="1"/>
</dbReference>
<evidence type="ECO:0000259" key="1">
    <source>
        <dbReference type="Pfam" id="PF14309"/>
    </source>
</evidence>
<reference evidence="2" key="1">
    <citation type="submission" date="2021-01" db="EMBL/GenBank/DDBJ databases">
        <authorList>
            <consortium name="Genoscope - CEA"/>
            <person name="William W."/>
        </authorList>
    </citation>
    <scope>NUCLEOTIDE SEQUENCE</scope>
</reference>
<dbReference type="Proteomes" id="UP001295469">
    <property type="component" value="Chromosome C06"/>
</dbReference>
<name>A0A816QSU4_BRANA</name>
<dbReference type="AlphaFoldDB" id="A0A816QSU4"/>
<organism evidence="2">
    <name type="scientific">Brassica napus</name>
    <name type="common">Rape</name>
    <dbReference type="NCBI Taxonomy" id="3708"/>
    <lineage>
        <taxon>Eukaryota</taxon>
        <taxon>Viridiplantae</taxon>
        <taxon>Streptophyta</taxon>
        <taxon>Embryophyta</taxon>
        <taxon>Tracheophyta</taxon>
        <taxon>Spermatophyta</taxon>
        <taxon>Magnoliopsida</taxon>
        <taxon>eudicotyledons</taxon>
        <taxon>Gunneridae</taxon>
        <taxon>Pentapetalae</taxon>
        <taxon>rosids</taxon>
        <taxon>malvids</taxon>
        <taxon>Brassicales</taxon>
        <taxon>Brassicaceae</taxon>
        <taxon>Brassiceae</taxon>
        <taxon>Brassica</taxon>
    </lineage>
</organism>